<feature type="transmembrane region" description="Helical" evidence="1">
    <location>
        <begin position="26"/>
        <end position="50"/>
    </location>
</feature>
<reference evidence="2 3" key="1">
    <citation type="submission" date="2019-09" db="EMBL/GenBank/DDBJ databases">
        <title>Mumia zhuanghuii sp. nov. isolated from the intestinal contents of plateau pika (Ochotona curzoniae) in the Qinghai-Tibet plateau of China.</title>
        <authorList>
            <person name="Tian Z."/>
        </authorList>
    </citation>
    <scope>NUCLEOTIDE SEQUENCE [LARGE SCALE GENOMIC DNA]</scope>
    <source>
        <strain evidence="3">350</strain>
    </source>
</reference>
<keyword evidence="1" id="KW-0812">Transmembrane</keyword>
<dbReference type="RefSeq" id="WP_149768198.1">
    <property type="nucleotide sequence ID" value="NZ_VDFQ02000001.1"/>
</dbReference>
<keyword evidence="1" id="KW-0472">Membrane</keyword>
<gene>
    <name evidence="2" type="ORF">FE697_003790</name>
</gene>
<organism evidence="2 3">
    <name type="scientific">Mumia zhuanghuii</name>
    <dbReference type="NCBI Taxonomy" id="2585211"/>
    <lineage>
        <taxon>Bacteria</taxon>
        <taxon>Bacillati</taxon>
        <taxon>Actinomycetota</taxon>
        <taxon>Actinomycetes</taxon>
        <taxon>Propionibacteriales</taxon>
        <taxon>Nocardioidaceae</taxon>
        <taxon>Mumia</taxon>
    </lineage>
</organism>
<keyword evidence="1" id="KW-1133">Transmembrane helix</keyword>
<name>A0A5Q6S3Q9_9ACTN</name>
<dbReference type="EMBL" id="VDFQ02000001">
    <property type="protein sequence ID" value="KAA1425024.1"/>
    <property type="molecule type" value="Genomic_DNA"/>
</dbReference>
<evidence type="ECO:0000313" key="2">
    <source>
        <dbReference type="EMBL" id="KAA1425024.1"/>
    </source>
</evidence>
<evidence type="ECO:0000256" key="1">
    <source>
        <dbReference type="SAM" id="Phobius"/>
    </source>
</evidence>
<dbReference type="AlphaFoldDB" id="A0A5Q6S3Q9"/>
<comment type="caution">
    <text evidence="2">The sequence shown here is derived from an EMBL/GenBank/DDBJ whole genome shotgun (WGS) entry which is preliminary data.</text>
</comment>
<feature type="transmembrane region" description="Helical" evidence="1">
    <location>
        <begin position="70"/>
        <end position="95"/>
    </location>
</feature>
<proteinExistence type="predicted"/>
<dbReference type="Proteomes" id="UP000307768">
    <property type="component" value="Unassembled WGS sequence"/>
</dbReference>
<evidence type="ECO:0008006" key="4">
    <source>
        <dbReference type="Google" id="ProtNLM"/>
    </source>
</evidence>
<evidence type="ECO:0000313" key="3">
    <source>
        <dbReference type="Proteomes" id="UP000307768"/>
    </source>
</evidence>
<accession>A0A5Q6S3Q9</accession>
<sequence>MSRRSQATWVTRYGVLLAEARAPRRVLAMLGYAVPALILGALTVLVLNHAAPTFFTEGPTAPVRSRRGTVPAWLPFSVGILMAAVFVGGVVASLFSSRPKVVLVRLTPDTLSVLTAEGVENVPWSDVRDVRAERVDGRDRMVVDGSAGSLMMADAAAAYPVTAVVHHFWRNPSDRPGLGRRGGGRTTDRVLGAVESVEVAR</sequence>
<protein>
    <recommendedName>
        <fullName evidence="4">PH domain-containing protein</fullName>
    </recommendedName>
</protein>